<evidence type="ECO:0000313" key="2">
    <source>
        <dbReference type="EMBL" id="KAJ3988634.1"/>
    </source>
</evidence>
<feature type="signal peptide" evidence="1">
    <location>
        <begin position="1"/>
        <end position="24"/>
    </location>
</feature>
<keyword evidence="1" id="KW-0732">Signal</keyword>
<dbReference type="AlphaFoldDB" id="A0AA38Q6P4"/>
<evidence type="ECO:0000313" key="3">
    <source>
        <dbReference type="Proteomes" id="UP001163850"/>
    </source>
</evidence>
<dbReference type="EMBL" id="MU801907">
    <property type="protein sequence ID" value="KAJ3988634.1"/>
    <property type="molecule type" value="Genomic_DNA"/>
</dbReference>
<name>A0AA38Q6P4_9AGAR</name>
<gene>
    <name evidence="2" type="ORF">F5890DRAFT_1490957</name>
</gene>
<feature type="chain" id="PRO_5041213642" evidence="1">
    <location>
        <begin position="25"/>
        <end position="168"/>
    </location>
</feature>
<comment type="caution">
    <text evidence="2">The sequence shown here is derived from an EMBL/GenBank/DDBJ whole genome shotgun (WGS) entry which is preliminary data.</text>
</comment>
<organism evidence="2 3">
    <name type="scientific">Lentinula detonsa</name>
    <dbReference type="NCBI Taxonomy" id="2804962"/>
    <lineage>
        <taxon>Eukaryota</taxon>
        <taxon>Fungi</taxon>
        <taxon>Dikarya</taxon>
        <taxon>Basidiomycota</taxon>
        <taxon>Agaricomycotina</taxon>
        <taxon>Agaricomycetes</taxon>
        <taxon>Agaricomycetidae</taxon>
        <taxon>Agaricales</taxon>
        <taxon>Marasmiineae</taxon>
        <taxon>Omphalotaceae</taxon>
        <taxon>Lentinula</taxon>
    </lineage>
</organism>
<sequence length="168" mass="19127">MLSFLPSHTFTLFLLLSSLLGGLCFPMNQEVAYRQGRYSTFALSLVTIEVPTPSCAMYFGSRNYIAADYHPELDPPQFQGRVGDRSYPHYQTYKLTDANFPGYFSKEDFTKVLNKLAELSAPSMEKWANKIFEQLVQDKIIQQIPPQWIEALEQMGFDAKGNKVEAGH</sequence>
<accession>A0AA38Q6P4</accession>
<proteinExistence type="predicted"/>
<evidence type="ECO:0000256" key="1">
    <source>
        <dbReference type="SAM" id="SignalP"/>
    </source>
</evidence>
<reference evidence="2" key="1">
    <citation type="submission" date="2022-08" db="EMBL/GenBank/DDBJ databases">
        <authorList>
            <consortium name="DOE Joint Genome Institute"/>
            <person name="Min B."/>
            <person name="Riley R."/>
            <person name="Sierra-Patev S."/>
            <person name="Naranjo-Ortiz M."/>
            <person name="Looney B."/>
            <person name="Konkel Z."/>
            <person name="Slot J.C."/>
            <person name="Sakamoto Y."/>
            <person name="Steenwyk J.L."/>
            <person name="Rokas A."/>
            <person name="Carro J."/>
            <person name="Camarero S."/>
            <person name="Ferreira P."/>
            <person name="Molpeceres G."/>
            <person name="Ruiz-Duenas F.J."/>
            <person name="Serrano A."/>
            <person name="Henrissat B."/>
            <person name="Drula E."/>
            <person name="Hughes K.W."/>
            <person name="Mata J.L."/>
            <person name="Ishikawa N.K."/>
            <person name="Vargas-Isla R."/>
            <person name="Ushijima S."/>
            <person name="Smith C.A."/>
            <person name="Ahrendt S."/>
            <person name="Andreopoulos W."/>
            <person name="He G."/>
            <person name="Labutti K."/>
            <person name="Lipzen A."/>
            <person name="Ng V."/>
            <person name="Sandor L."/>
            <person name="Barry K."/>
            <person name="Martinez A.T."/>
            <person name="Xiao Y."/>
            <person name="Gibbons J.G."/>
            <person name="Terashima K."/>
            <person name="Hibbett D.S."/>
            <person name="Grigoriev I.V."/>
        </authorList>
    </citation>
    <scope>NUCLEOTIDE SEQUENCE</scope>
    <source>
        <strain evidence="2">TFB7829</strain>
    </source>
</reference>
<dbReference type="Proteomes" id="UP001163850">
    <property type="component" value="Unassembled WGS sequence"/>
</dbReference>
<protein>
    <submittedName>
        <fullName evidence="2">Uncharacterized protein</fullName>
    </submittedName>
</protein>